<gene>
    <name evidence="2" type="ORF">K8U61_22115</name>
</gene>
<keyword evidence="1" id="KW-0119">Carbohydrate metabolism</keyword>
<keyword evidence="1" id="KW-0326">Glycosidase</keyword>
<protein>
    <recommendedName>
        <fullName evidence="1">Glucanase</fullName>
        <ecNumber evidence="1">3.2.1.-</ecNumber>
    </recommendedName>
</protein>
<comment type="similarity">
    <text evidence="1">Belongs to the glycosyl hydrolase family 6.</text>
</comment>
<evidence type="ECO:0000313" key="2">
    <source>
        <dbReference type="EMBL" id="MBZ5740880.1"/>
    </source>
</evidence>
<dbReference type="Pfam" id="PF01341">
    <property type="entry name" value="Glyco_hydro_6"/>
    <property type="match status" value="1"/>
</dbReference>
<proteinExistence type="inferred from homology"/>
<keyword evidence="1" id="KW-0136">Cellulose degradation</keyword>
<dbReference type="PANTHER" id="PTHR34876">
    <property type="match status" value="1"/>
</dbReference>
<dbReference type="GO" id="GO:0016787">
    <property type="term" value="F:hydrolase activity"/>
    <property type="evidence" value="ECO:0007669"/>
    <property type="project" value="UniProtKB-KW"/>
</dbReference>
<dbReference type="InterPro" id="IPR036434">
    <property type="entry name" value="Beta_cellobiohydrolase_sf"/>
</dbReference>
<sequence length="344" mass="34847">MPLRRVPGRSLAALTLAGVLALAGCGSSGSDGSGSDGASSGGGAGGAAAQTINPYADRSGYADPTSKVAQAAAAAKKAGETDREQVFTRLAEIPQGIWLTPEEYPPGSVAGYVTSIVDGASAAGEVPTFVVYGIPDRDCSGGHSAGGLSADEYGPWVGEIAKAAGAASVPVSAILEPDALASLLDCGDRDQRVTLISDAADRLAAAGVTTYIDGGHSHWIDPQKIADLLEAAGVAEVRGFSTNVSNFQSDADEQAYAEQLSSLVGGAHYVIDTGRNGFGATDEWCNPPDRAFGTEPASVSGQGSLDAYLWIKPPGESDGDCHGGPAAGQFWPERTMELATASGW</sequence>
<feature type="signal peptide" evidence="1">
    <location>
        <begin position="1"/>
        <end position="23"/>
    </location>
</feature>
<keyword evidence="1" id="KW-0732">Signal</keyword>
<dbReference type="EMBL" id="JAIQZJ010000019">
    <property type="protein sequence ID" value="MBZ5740880.1"/>
    <property type="molecule type" value="Genomic_DNA"/>
</dbReference>
<dbReference type="PRINTS" id="PR00733">
    <property type="entry name" value="GLHYDRLASE6"/>
</dbReference>
<dbReference type="SUPFAM" id="SSF51989">
    <property type="entry name" value="Glycosyl hydrolases family 6, cellulases"/>
    <property type="match status" value="1"/>
</dbReference>
<dbReference type="PANTHER" id="PTHR34876:SF4">
    <property type="entry name" value="1,4-BETA-D-GLUCAN CELLOBIOHYDROLASE C-RELATED"/>
    <property type="match status" value="1"/>
</dbReference>
<keyword evidence="1 2" id="KW-0378">Hydrolase</keyword>
<dbReference type="Proteomes" id="UP000780875">
    <property type="component" value="Unassembled WGS sequence"/>
</dbReference>
<evidence type="ECO:0000313" key="3">
    <source>
        <dbReference type="Proteomes" id="UP000780875"/>
    </source>
</evidence>
<dbReference type="InterPro" id="IPR016288">
    <property type="entry name" value="Beta_cellobiohydrolase"/>
</dbReference>
<reference evidence="2 3" key="1">
    <citation type="submission" date="2021-09" db="EMBL/GenBank/DDBJ databases">
        <title>Whole genome sequence of Nocardioides sp. GBK3QG-3.</title>
        <authorList>
            <person name="Tuo L."/>
        </authorList>
    </citation>
    <scope>NUCLEOTIDE SEQUENCE [LARGE SCALE GENOMIC DNA]</scope>
    <source>
        <strain evidence="2 3">GBK3QG-3</strain>
    </source>
</reference>
<name>A0ABS7UJ91_9ACTN</name>
<comment type="caution">
    <text evidence="2">The sequence shown here is derived from an EMBL/GenBank/DDBJ whole genome shotgun (WGS) entry which is preliminary data.</text>
</comment>
<keyword evidence="3" id="KW-1185">Reference proteome</keyword>
<dbReference type="Gene3D" id="3.20.20.40">
    <property type="entry name" value="1, 4-beta cellobiohydrolase"/>
    <property type="match status" value="1"/>
</dbReference>
<dbReference type="RefSeq" id="WP_224125181.1">
    <property type="nucleotide sequence ID" value="NZ_JAIQZJ010000019.1"/>
</dbReference>
<dbReference type="EC" id="3.2.1.-" evidence="1"/>
<feature type="chain" id="PRO_5044979094" description="Glucanase" evidence="1">
    <location>
        <begin position="24"/>
        <end position="344"/>
    </location>
</feature>
<dbReference type="PIRSF" id="PIRSF001100">
    <property type="entry name" value="Beta_cellobiohydrolase"/>
    <property type="match status" value="1"/>
</dbReference>
<evidence type="ECO:0000256" key="1">
    <source>
        <dbReference type="RuleBase" id="RU361186"/>
    </source>
</evidence>
<keyword evidence="1" id="KW-0624">Polysaccharide degradation</keyword>
<organism evidence="2 3">
    <name type="scientific">Nocardioides mangrovi</name>
    <dbReference type="NCBI Taxonomy" id="2874580"/>
    <lineage>
        <taxon>Bacteria</taxon>
        <taxon>Bacillati</taxon>
        <taxon>Actinomycetota</taxon>
        <taxon>Actinomycetes</taxon>
        <taxon>Propionibacteriales</taxon>
        <taxon>Nocardioidaceae</taxon>
        <taxon>Nocardioides</taxon>
    </lineage>
</organism>
<dbReference type="PROSITE" id="PS51257">
    <property type="entry name" value="PROKAR_LIPOPROTEIN"/>
    <property type="match status" value="1"/>
</dbReference>
<accession>A0ABS7UJ91</accession>